<reference evidence="8" key="1">
    <citation type="submission" date="2022-04" db="EMBL/GenBank/DDBJ databases">
        <title>Carnegiea gigantea Genome sequencing and assembly v2.</title>
        <authorList>
            <person name="Copetti D."/>
            <person name="Sanderson M.J."/>
            <person name="Burquez A."/>
            <person name="Wojciechowski M.F."/>
        </authorList>
    </citation>
    <scope>NUCLEOTIDE SEQUENCE</scope>
    <source>
        <strain evidence="8">SGP5-SGP5p</strain>
        <tissue evidence="8">Aerial part</tissue>
    </source>
</reference>
<evidence type="ECO:0000256" key="2">
    <source>
        <dbReference type="ARBA" id="ARBA00010271"/>
    </source>
</evidence>
<dbReference type="EMBL" id="JAKOGI010000642">
    <property type="protein sequence ID" value="KAJ8432045.1"/>
    <property type="molecule type" value="Genomic_DNA"/>
</dbReference>
<keyword evidence="9" id="KW-1185">Reference proteome</keyword>
<organism evidence="8 9">
    <name type="scientific">Carnegiea gigantea</name>
    <dbReference type="NCBI Taxonomy" id="171969"/>
    <lineage>
        <taxon>Eukaryota</taxon>
        <taxon>Viridiplantae</taxon>
        <taxon>Streptophyta</taxon>
        <taxon>Embryophyta</taxon>
        <taxon>Tracheophyta</taxon>
        <taxon>Spermatophyta</taxon>
        <taxon>Magnoliopsida</taxon>
        <taxon>eudicotyledons</taxon>
        <taxon>Gunneridae</taxon>
        <taxon>Pentapetalae</taxon>
        <taxon>Caryophyllales</taxon>
        <taxon>Cactineae</taxon>
        <taxon>Cactaceae</taxon>
        <taxon>Cactoideae</taxon>
        <taxon>Echinocereeae</taxon>
        <taxon>Carnegiea</taxon>
    </lineage>
</organism>
<dbReference type="PANTHER" id="PTHR11062">
    <property type="entry name" value="EXOSTOSIN HEPARAN SULFATE GLYCOSYLTRANSFERASE -RELATED"/>
    <property type="match status" value="1"/>
</dbReference>
<gene>
    <name evidence="8" type="ORF">Cgig2_001969</name>
</gene>
<dbReference type="InterPro" id="IPR040911">
    <property type="entry name" value="Exostosin_GT47"/>
</dbReference>
<dbReference type="Pfam" id="PF03016">
    <property type="entry name" value="Exostosin_GT47"/>
    <property type="match status" value="1"/>
</dbReference>
<dbReference type="GO" id="GO:0016757">
    <property type="term" value="F:glycosyltransferase activity"/>
    <property type="evidence" value="ECO:0007669"/>
    <property type="project" value="UniProtKB-KW"/>
</dbReference>
<evidence type="ECO:0000313" key="8">
    <source>
        <dbReference type="EMBL" id="KAJ8432045.1"/>
    </source>
</evidence>
<name>A0A9Q1Q8K9_9CARY</name>
<keyword evidence="3" id="KW-0328">Glycosyltransferase</keyword>
<dbReference type="GO" id="GO:0000139">
    <property type="term" value="C:Golgi membrane"/>
    <property type="evidence" value="ECO:0007669"/>
    <property type="project" value="UniProtKB-SubCell"/>
</dbReference>
<keyword evidence="5" id="KW-0333">Golgi apparatus</keyword>
<feature type="transmembrane region" description="Helical" evidence="6">
    <location>
        <begin position="7"/>
        <end position="28"/>
    </location>
</feature>
<sequence>MDLWPPLVRLIIWFMVPFISVYGLASILGSSPSSWDTNFNPPTWSFSHANSNSGKITSNYKESCHISAKSMRSKIHRGNEDLTKQAVQVEHSVLSTPLCKIKAASPVVPPATIEAALLKGVTVNSTSIVVSTLNGAHAPPMRKLQLEKVAGTALECLEAGLQSARAVIKEAQHENQTYDPEFTPVGPMYWNANAFHRSYFEMEKRFKVYVYKEGDPPLFHNGPCKSIYSTEGNFIHQMEINTQFRTKHPDQAHVFFLPFSVAKMVQFVYARDSHDFGPIRHTVQDYVNVISTKYPYWNRSLAADHFMLSCHDWGPEASFSVPYLGKNSIRVLCNANTSEGFKPEKDVSFPEINLQTGMIKGFVGGPSPSRRSIMGFFAGGLHGPIRPILLEHWESKDEDMKIYRYLPKGVSYYDMLRNSKFCICPSGYEVASPRVVEAIYTGCVPVLISDHYVPPFSDVLNWKSFSVRVDVKDIPNLKRILMDISTRQYLRMYRRVLQVRKHFEVHSRPKRYDFFHMILHSVWLRRLNVRVGSHRAS</sequence>
<dbReference type="AlphaFoldDB" id="A0A9Q1Q8K9"/>
<accession>A0A9Q1Q8K9</accession>
<dbReference type="PANTHER" id="PTHR11062:SF207">
    <property type="entry name" value="OS07G0188700 PROTEIN"/>
    <property type="match status" value="1"/>
</dbReference>
<keyword evidence="6" id="KW-0472">Membrane</keyword>
<evidence type="ECO:0000256" key="3">
    <source>
        <dbReference type="ARBA" id="ARBA00022676"/>
    </source>
</evidence>
<dbReference type="InterPro" id="IPR004263">
    <property type="entry name" value="Exostosin"/>
</dbReference>
<protein>
    <recommendedName>
        <fullName evidence="7">Exostosin GT47 domain-containing protein</fullName>
    </recommendedName>
</protein>
<evidence type="ECO:0000256" key="6">
    <source>
        <dbReference type="SAM" id="Phobius"/>
    </source>
</evidence>
<keyword evidence="6" id="KW-0812">Transmembrane</keyword>
<evidence type="ECO:0000256" key="1">
    <source>
        <dbReference type="ARBA" id="ARBA00004323"/>
    </source>
</evidence>
<comment type="subcellular location">
    <subcellularLocation>
        <location evidence="1">Golgi apparatus membrane</location>
        <topology evidence="1">Single-pass type II membrane protein</topology>
    </subcellularLocation>
</comment>
<evidence type="ECO:0000259" key="7">
    <source>
        <dbReference type="Pfam" id="PF03016"/>
    </source>
</evidence>
<evidence type="ECO:0000256" key="5">
    <source>
        <dbReference type="ARBA" id="ARBA00023034"/>
    </source>
</evidence>
<evidence type="ECO:0000313" key="9">
    <source>
        <dbReference type="Proteomes" id="UP001153076"/>
    </source>
</evidence>
<evidence type="ECO:0000256" key="4">
    <source>
        <dbReference type="ARBA" id="ARBA00022968"/>
    </source>
</evidence>
<keyword evidence="6" id="KW-1133">Transmembrane helix</keyword>
<dbReference type="OrthoDB" id="1924787at2759"/>
<feature type="domain" description="Exostosin GT47" evidence="7">
    <location>
        <begin position="202"/>
        <end position="482"/>
    </location>
</feature>
<keyword evidence="3" id="KW-0808">Transferase</keyword>
<dbReference type="Proteomes" id="UP001153076">
    <property type="component" value="Unassembled WGS sequence"/>
</dbReference>
<keyword evidence="4" id="KW-0735">Signal-anchor</keyword>
<comment type="similarity">
    <text evidence="2">Belongs to the glycosyltransferase 47 family.</text>
</comment>
<proteinExistence type="inferred from homology"/>
<comment type="caution">
    <text evidence="8">The sequence shown here is derived from an EMBL/GenBank/DDBJ whole genome shotgun (WGS) entry which is preliminary data.</text>
</comment>